<comment type="caution">
    <text evidence="1">The sequence shown here is derived from an EMBL/GenBank/DDBJ whole genome shotgun (WGS) entry which is preliminary data.</text>
</comment>
<keyword evidence="2" id="KW-1185">Reference proteome</keyword>
<evidence type="ECO:0000313" key="1">
    <source>
        <dbReference type="EMBL" id="CAH1799156.1"/>
    </source>
</evidence>
<proteinExistence type="predicted"/>
<dbReference type="Proteomes" id="UP000749559">
    <property type="component" value="Unassembled WGS sequence"/>
</dbReference>
<dbReference type="EMBL" id="CAIIXF020000011">
    <property type="protein sequence ID" value="CAH1799156.1"/>
    <property type="molecule type" value="Genomic_DNA"/>
</dbReference>
<dbReference type="AlphaFoldDB" id="A0A8J1TC83"/>
<name>A0A8J1TC83_OWEFU</name>
<evidence type="ECO:0000313" key="2">
    <source>
        <dbReference type="Proteomes" id="UP000749559"/>
    </source>
</evidence>
<protein>
    <submittedName>
        <fullName evidence="1">Uncharacterized protein</fullName>
    </submittedName>
</protein>
<accession>A0A8J1TC83</accession>
<gene>
    <name evidence="1" type="ORF">OFUS_LOCUS23200</name>
</gene>
<organism evidence="1 2">
    <name type="scientific">Owenia fusiformis</name>
    <name type="common">Polychaete worm</name>
    <dbReference type="NCBI Taxonomy" id="6347"/>
    <lineage>
        <taxon>Eukaryota</taxon>
        <taxon>Metazoa</taxon>
        <taxon>Spiralia</taxon>
        <taxon>Lophotrochozoa</taxon>
        <taxon>Annelida</taxon>
        <taxon>Polychaeta</taxon>
        <taxon>Sedentaria</taxon>
        <taxon>Canalipalpata</taxon>
        <taxon>Sabellida</taxon>
        <taxon>Oweniida</taxon>
        <taxon>Oweniidae</taxon>
        <taxon>Owenia</taxon>
    </lineage>
</organism>
<sequence>MNKMITVAILFILKGCLIIHDAKAVHIHKEKDMIVKDNEKVVQVITVQGDDKDQIKEDKGTVEENREVVKDEKEAVEENTEAVKEDEQAVQEDVTTEQKERENLGRKNMELGTIVLKRMTQTKKSDITTEQNPMQTEIKTKETEQETNMTEKNMRNEADAIFNVSNIWSIEFIMSMVACFILLGAGCVILHSYIRIDDMGGKLDSKLDSTEETKQIHANLDILLP</sequence>
<reference evidence="1" key="1">
    <citation type="submission" date="2022-03" db="EMBL/GenBank/DDBJ databases">
        <authorList>
            <person name="Martin C."/>
        </authorList>
    </citation>
    <scope>NUCLEOTIDE SEQUENCE</scope>
</reference>